<gene>
    <name evidence="8" type="ORF">METZ01_LOCUS247405</name>
</gene>
<keyword evidence="2" id="KW-1003">Cell membrane</keyword>
<evidence type="ECO:0000313" key="8">
    <source>
        <dbReference type="EMBL" id="SVB94551.1"/>
    </source>
</evidence>
<proteinExistence type="predicted"/>
<dbReference type="Pfam" id="PF02706">
    <property type="entry name" value="Wzz"/>
    <property type="match status" value="1"/>
</dbReference>
<dbReference type="AlphaFoldDB" id="A0A382I785"/>
<keyword evidence="5 6" id="KW-0472">Membrane</keyword>
<feature type="domain" description="Polysaccharide chain length determinant N-terminal" evidence="7">
    <location>
        <begin position="1"/>
        <end position="94"/>
    </location>
</feature>
<evidence type="ECO:0000256" key="3">
    <source>
        <dbReference type="ARBA" id="ARBA00022692"/>
    </source>
</evidence>
<organism evidence="8">
    <name type="scientific">marine metagenome</name>
    <dbReference type="NCBI Taxonomy" id="408172"/>
    <lineage>
        <taxon>unclassified sequences</taxon>
        <taxon>metagenomes</taxon>
        <taxon>ecological metagenomes</taxon>
    </lineage>
</organism>
<feature type="transmembrane region" description="Helical" evidence="6">
    <location>
        <begin position="16"/>
        <end position="33"/>
    </location>
</feature>
<keyword evidence="3 6" id="KW-0812">Transmembrane</keyword>
<feature type="non-terminal residue" evidence="8">
    <location>
        <position position="139"/>
    </location>
</feature>
<evidence type="ECO:0000256" key="1">
    <source>
        <dbReference type="ARBA" id="ARBA00004651"/>
    </source>
</evidence>
<evidence type="ECO:0000256" key="6">
    <source>
        <dbReference type="SAM" id="Phobius"/>
    </source>
</evidence>
<name>A0A382I785_9ZZZZ</name>
<comment type="subcellular location">
    <subcellularLocation>
        <location evidence="1">Cell membrane</location>
        <topology evidence="1">Multi-pass membrane protein</topology>
    </subcellularLocation>
</comment>
<evidence type="ECO:0000256" key="4">
    <source>
        <dbReference type="ARBA" id="ARBA00022989"/>
    </source>
</evidence>
<evidence type="ECO:0000259" key="7">
    <source>
        <dbReference type="Pfam" id="PF02706"/>
    </source>
</evidence>
<dbReference type="EMBL" id="UINC01065172">
    <property type="protein sequence ID" value="SVB94551.1"/>
    <property type="molecule type" value="Genomic_DNA"/>
</dbReference>
<accession>A0A382I785</accession>
<reference evidence="8" key="1">
    <citation type="submission" date="2018-05" db="EMBL/GenBank/DDBJ databases">
        <authorList>
            <person name="Lanie J.A."/>
            <person name="Ng W.-L."/>
            <person name="Kazmierczak K.M."/>
            <person name="Andrzejewski T.M."/>
            <person name="Davidsen T.M."/>
            <person name="Wayne K.J."/>
            <person name="Tettelin H."/>
            <person name="Glass J.I."/>
            <person name="Rusch D."/>
            <person name="Podicherti R."/>
            <person name="Tsui H.-C.T."/>
            <person name="Winkler M.E."/>
        </authorList>
    </citation>
    <scope>NUCLEOTIDE SEQUENCE</scope>
</reference>
<dbReference type="InterPro" id="IPR003856">
    <property type="entry name" value="LPS_length_determ_N"/>
</dbReference>
<evidence type="ECO:0000256" key="2">
    <source>
        <dbReference type="ARBA" id="ARBA00022475"/>
    </source>
</evidence>
<sequence>VDLKELFALLWGGRKLIISVTSVVALCAMFYALSQTNQYMSSTILSIMKTDESSSIEGMSGLVTFAGISISSDMNKGAMIVNTINSRSFLKKLLTYDNVLPSIMAAKSYDSESKKLIFDPNKYDAANKEWIGVKPDHIR</sequence>
<feature type="non-terminal residue" evidence="8">
    <location>
        <position position="1"/>
    </location>
</feature>
<dbReference type="GO" id="GO:0005886">
    <property type="term" value="C:plasma membrane"/>
    <property type="evidence" value="ECO:0007669"/>
    <property type="project" value="UniProtKB-SubCell"/>
</dbReference>
<evidence type="ECO:0000256" key="5">
    <source>
        <dbReference type="ARBA" id="ARBA00023136"/>
    </source>
</evidence>
<protein>
    <recommendedName>
        <fullName evidence="7">Polysaccharide chain length determinant N-terminal domain-containing protein</fullName>
    </recommendedName>
</protein>
<keyword evidence="4 6" id="KW-1133">Transmembrane helix</keyword>